<proteinExistence type="inferred from homology"/>
<evidence type="ECO:0000313" key="13">
    <source>
        <dbReference type="Proteomes" id="UP000003280"/>
    </source>
</evidence>
<dbReference type="Gene3D" id="2.40.110.10">
    <property type="entry name" value="Butyryl-CoA Dehydrogenase, subunit A, domain 2"/>
    <property type="match status" value="1"/>
</dbReference>
<dbReference type="PRINTS" id="PR00163">
    <property type="entry name" value="RUBREDOXIN"/>
</dbReference>
<dbReference type="InterPro" id="IPR024935">
    <property type="entry name" value="Rubredoxin_dom"/>
</dbReference>
<dbReference type="InterPro" id="IPR037069">
    <property type="entry name" value="AcylCoA_DH/ox_N_sf"/>
</dbReference>
<dbReference type="InterPro" id="IPR006089">
    <property type="entry name" value="Acyl-CoA_DH_CS"/>
</dbReference>
<dbReference type="FunFam" id="1.10.540.10:FF:000002">
    <property type="entry name" value="Acyl-CoA dehydrogenase FadE19"/>
    <property type="match status" value="1"/>
</dbReference>
<dbReference type="PROSITE" id="PS00072">
    <property type="entry name" value="ACYL_COA_DH_1"/>
    <property type="match status" value="1"/>
</dbReference>
<evidence type="ECO:0000256" key="9">
    <source>
        <dbReference type="ARBA" id="ARBA00023004"/>
    </source>
</evidence>
<dbReference type="CDD" id="cd01158">
    <property type="entry name" value="SCAD_SBCAD"/>
    <property type="match status" value="1"/>
</dbReference>
<dbReference type="FunFam" id="2.40.110.10:FF:000001">
    <property type="entry name" value="Acyl-CoA dehydrogenase, mitochondrial"/>
    <property type="match status" value="1"/>
</dbReference>
<evidence type="ECO:0000256" key="1">
    <source>
        <dbReference type="ARBA" id="ARBA00001974"/>
    </source>
</evidence>
<dbReference type="InterPro" id="IPR046373">
    <property type="entry name" value="Acyl-CoA_Oxase/DH_mid-dom_sf"/>
</dbReference>
<evidence type="ECO:0000256" key="2">
    <source>
        <dbReference type="ARBA" id="ARBA00009347"/>
    </source>
</evidence>
<keyword evidence="13" id="KW-1185">Reference proteome</keyword>
<feature type="domain" description="Rubredoxin-like" evidence="11">
    <location>
        <begin position="694"/>
        <end position="745"/>
    </location>
</feature>
<dbReference type="HOGENOM" id="CLU_021577_0_0_9"/>
<dbReference type="InterPro" id="IPR029035">
    <property type="entry name" value="DHS-like_NAD/FAD-binding_dom"/>
</dbReference>
<dbReference type="InterPro" id="IPR014731">
    <property type="entry name" value="ETF_asu_C"/>
</dbReference>
<evidence type="ECO:0000256" key="7">
    <source>
        <dbReference type="ARBA" id="ARBA00022982"/>
    </source>
</evidence>
<feature type="compositionally biased region" description="Basic and acidic residues" evidence="10">
    <location>
        <begin position="75"/>
        <end position="104"/>
    </location>
</feature>
<dbReference type="CDD" id="cd00730">
    <property type="entry name" value="rubredoxin"/>
    <property type="match status" value="1"/>
</dbReference>
<evidence type="ECO:0000256" key="4">
    <source>
        <dbReference type="ARBA" id="ARBA00022630"/>
    </source>
</evidence>
<dbReference type="Gene3D" id="2.20.28.10">
    <property type="match status" value="1"/>
</dbReference>
<evidence type="ECO:0000256" key="6">
    <source>
        <dbReference type="ARBA" id="ARBA00022827"/>
    </source>
</evidence>
<accession>E0NN37</accession>
<keyword evidence="3" id="KW-0813">Transport</keyword>
<keyword evidence="9" id="KW-0408">Iron</keyword>
<sequence length="752" mass="82034">MSSLSIFKRRKPNKKNFKNEEHPKEENNKDERTKLTDIKDKNADVKQASNKKEMTKNEHQNSQNTNNGKNNSIKNVEKERKDNKTDKSFEKSTEKGINAHKDEGGKSMLFKTTEQHEALRKAVREFAEAEVKPIAFSLDQNNEFPDEIVKMMGEHGWMGLPYEKKYGGAGLDAISYAIAVEELSRVDGGVGVILSAHTSLGSYPIEAFGTEEQKQKYLVPLAKGEKIGAFGLTEPEAGSDAGGTETVAELDGDYYILNGNKIFITNAPKADYYVVFAVTTPGIGTHGISAFIVEKGWEGFTFGDHYDKLGIRSSSTAELQFNNVKVPKENLLGQEGQGFRIAMQTLDGGRIGIAAQALGIAQGAYEAALKYAKERIQFGRPIAQQQAISFKLADMATKLRCARFLIYSAAEMKTNHENYGMESAMAKMYASDIALEVVNDALQIHGGNGYLKGMDVERMYRDAKITTIYEGTNEIQRVVIASHIIGKMPKRGGGSKAVAPGKKQGPITGERKREIIKADTAKEAVDILVKNLKKDGYDFSVGIDINTPIGDAERVVSVGKGVGNEKGLELARKVAKAAGAALGSSRPVAENMKLLPLERYVGMSGQKFRGNLYIALGVSGASQHLKGIKDASTIVAVNKNAGAPIFKNADYGIVGDMFEIMPLLAEALGTGEKKPAPPMKKVRRSKPRKLAPTAGVYVCPGCGYEYDPDLGDPEGEIDPGTVFDRLPDDWVCPDCQTEKSEFIEADFPADRK</sequence>
<dbReference type="InterPro" id="IPR036250">
    <property type="entry name" value="AcylCo_DH-like_C"/>
</dbReference>
<dbReference type="SUPFAM" id="SSF47203">
    <property type="entry name" value="Acyl-CoA dehydrogenase C-terminal domain-like"/>
    <property type="match status" value="1"/>
</dbReference>
<feature type="compositionally biased region" description="Low complexity" evidence="10">
    <location>
        <begin position="60"/>
        <end position="74"/>
    </location>
</feature>
<dbReference type="InterPro" id="IPR009075">
    <property type="entry name" value="AcylCo_DH/oxidase_C"/>
</dbReference>
<dbReference type="GO" id="GO:0016937">
    <property type="term" value="F:short-chain fatty acyl-CoA dehydrogenase activity"/>
    <property type="evidence" value="ECO:0007669"/>
    <property type="project" value="UniProtKB-EC"/>
</dbReference>
<evidence type="ECO:0000313" key="12">
    <source>
        <dbReference type="EMBL" id="EFM24710.1"/>
    </source>
</evidence>
<dbReference type="EMBL" id="AEEH01000048">
    <property type="protein sequence ID" value="EFM24710.1"/>
    <property type="molecule type" value="Genomic_DNA"/>
</dbReference>
<name>E0NN37_9FIRM</name>
<dbReference type="InterPro" id="IPR013786">
    <property type="entry name" value="AcylCoA_DH/ox_N"/>
</dbReference>
<feature type="region of interest" description="Disordered" evidence="10">
    <location>
        <begin position="1"/>
        <end position="104"/>
    </location>
</feature>
<evidence type="ECO:0000259" key="11">
    <source>
        <dbReference type="PROSITE" id="PS50903"/>
    </source>
</evidence>
<evidence type="ECO:0000256" key="10">
    <source>
        <dbReference type="SAM" id="MobiDB-lite"/>
    </source>
</evidence>
<dbReference type="GO" id="GO:0005506">
    <property type="term" value="F:iron ion binding"/>
    <property type="evidence" value="ECO:0007669"/>
    <property type="project" value="InterPro"/>
</dbReference>
<dbReference type="Pfam" id="PF00766">
    <property type="entry name" value="ETF_alpha"/>
    <property type="match status" value="1"/>
</dbReference>
<dbReference type="FunFam" id="1.20.140.10:FF:000004">
    <property type="entry name" value="Acyl-CoA dehydrogenase FadE25"/>
    <property type="match status" value="1"/>
</dbReference>
<keyword evidence="6" id="KW-0274">FAD</keyword>
<keyword evidence="5" id="KW-0479">Metal-binding</keyword>
<keyword evidence="8 12" id="KW-0560">Oxidoreductase</keyword>
<dbReference type="Pfam" id="PF00301">
    <property type="entry name" value="Rubredoxin"/>
    <property type="match status" value="1"/>
</dbReference>
<dbReference type="InterPro" id="IPR006091">
    <property type="entry name" value="Acyl-CoA_Oxase/DH_mid-dom"/>
</dbReference>
<reference evidence="12 13" key="1">
    <citation type="submission" date="2010-07" db="EMBL/GenBank/DDBJ databases">
        <authorList>
            <person name="Muzny D."/>
            <person name="Qin X."/>
            <person name="Deng J."/>
            <person name="Jiang H."/>
            <person name="Liu Y."/>
            <person name="Qu J."/>
            <person name="Song X.-Z."/>
            <person name="Zhang L."/>
            <person name="Thornton R."/>
            <person name="Coyle M."/>
            <person name="Francisco L."/>
            <person name="Jackson L."/>
            <person name="Javaid M."/>
            <person name="Korchina V."/>
            <person name="Kovar C."/>
            <person name="Mata R."/>
            <person name="Mathew T."/>
            <person name="Ngo R."/>
            <person name="Nguyen L."/>
            <person name="Nguyen N."/>
            <person name="Okwuonu G."/>
            <person name="Ongeri F."/>
            <person name="Pham C."/>
            <person name="Simmons D."/>
            <person name="Wilczek-Boney K."/>
            <person name="Hale W."/>
            <person name="Jakkamsetti A."/>
            <person name="Pham P."/>
            <person name="Ruth R."/>
            <person name="San Lucas F."/>
            <person name="Warren J."/>
            <person name="Zhang J."/>
            <person name="Zhao Z."/>
            <person name="Zhou C."/>
            <person name="Zhu D."/>
            <person name="Lee S."/>
            <person name="Bess C."/>
            <person name="Blankenburg K."/>
            <person name="Forbes L."/>
            <person name="Fu Q."/>
            <person name="Gubbala S."/>
            <person name="Hirani K."/>
            <person name="Jayaseelan J.C."/>
            <person name="Lara F."/>
            <person name="Munidasa M."/>
            <person name="Palculict T."/>
            <person name="Patil S."/>
            <person name="Pu L.-L."/>
            <person name="Saada N."/>
            <person name="Tang L."/>
            <person name="Weissenberger G."/>
            <person name="Zhu Y."/>
            <person name="Hemphill L."/>
            <person name="Shang Y."/>
            <person name="Youmans B."/>
            <person name="Ayvaz T."/>
            <person name="Ross M."/>
            <person name="Santibanez J."/>
            <person name="Aqrawi P."/>
            <person name="Gross S."/>
            <person name="Joshi V."/>
            <person name="Fowler G."/>
            <person name="Nazareth L."/>
            <person name="Reid J."/>
            <person name="Worley K."/>
            <person name="Petrosino J."/>
            <person name="Highlander S."/>
            <person name="Gibbs R."/>
        </authorList>
    </citation>
    <scope>NUCLEOTIDE SEQUENCE [LARGE SCALE GENOMIC DNA]</scope>
    <source>
        <strain evidence="12 13">ATCC BAA-1640</strain>
    </source>
</reference>
<comment type="cofactor">
    <cofactor evidence="1">
        <name>FAD</name>
        <dbReference type="ChEBI" id="CHEBI:57692"/>
    </cofactor>
</comment>
<dbReference type="Gene3D" id="1.20.140.10">
    <property type="entry name" value="Butyryl-CoA Dehydrogenase, subunit A, domain 3"/>
    <property type="match status" value="1"/>
</dbReference>
<dbReference type="SUPFAM" id="SSF52467">
    <property type="entry name" value="DHS-like NAD/FAD-binding domain"/>
    <property type="match status" value="1"/>
</dbReference>
<keyword evidence="7" id="KW-0249">Electron transport</keyword>
<gene>
    <name evidence="12" type="primary">bcd2</name>
    <name evidence="12" type="ORF">HMPREF9225_1576</name>
</gene>
<dbReference type="AlphaFoldDB" id="E0NN37"/>
<protein>
    <submittedName>
        <fullName evidence="12">Rubredoxin</fullName>
        <ecNumber evidence="12">1.3.8.1</ecNumber>
    </submittedName>
</protein>
<organism evidence="12 13">
    <name type="scientific">Peptoniphilus duerdenii ATCC BAA-1640</name>
    <dbReference type="NCBI Taxonomy" id="862517"/>
    <lineage>
        <taxon>Bacteria</taxon>
        <taxon>Bacillati</taxon>
        <taxon>Bacillota</taxon>
        <taxon>Tissierellia</taxon>
        <taxon>Tissierellales</taxon>
        <taxon>Peptoniphilaceae</taxon>
        <taxon>Peptoniphilus</taxon>
    </lineage>
</organism>
<dbReference type="Pfam" id="PF02771">
    <property type="entry name" value="Acyl-CoA_dh_N"/>
    <property type="match status" value="1"/>
</dbReference>
<comment type="caution">
    <text evidence="12">The sequence shown here is derived from an EMBL/GenBank/DDBJ whole genome shotgun (WGS) entry which is preliminary data.</text>
</comment>
<dbReference type="Pfam" id="PF00441">
    <property type="entry name" value="Acyl-CoA_dh_1"/>
    <property type="match status" value="1"/>
</dbReference>
<evidence type="ECO:0000256" key="5">
    <source>
        <dbReference type="ARBA" id="ARBA00022723"/>
    </source>
</evidence>
<dbReference type="STRING" id="862517.HMPREF9225_1576"/>
<comment type="similarity">
    <text evidence="2">Belongs to the acyl-CoA dehydrogenase family.</text>
</comment>
<dbReference type="Gene3D" id="3.40.50.1220">
    <property type="entry name" value="TPP-binding domain"/>
    <property type="match status" value="1"/>
</dbReference>
<dbReference type="PANTHER" id="PTHR43884:SF25">
    <property type="entry name" value="ACYL-COA DEHYDROGENASE YDBM-RELATED"/>
    <property type="match status" value="1"/>
</dbReference>
<dbReference type="InterPro" id="IPR009100">
    <property type="entry name" value="AcylCoA_DH/oxidase_NM_dom_sf"/>
</dbReference>
<dbReference type="SUPFAM" id="SSF56645">
    <property type="entry name" value="Acyl-CoA dehydrogenase NM domain-like"/>
    <property type="match status" value="1"/>
</dbReference>
<dbReference type="PROSITE" id="PS50903">
    <property type="entry name" value="RUBREDOXIN_LIKE"/>
    <property type="match status" value="1"/>
</dbReference>
<dbReference type="PANTHER" id="PTHR43884">
    <property type="entry name" value="ACYL-COA DEHYDROGENASE"/>
    <property type="match status" value="1"/>
</dbReference>
<dbReference type="Pfam" id="PF02770">
    <property type="entry name" value="Acyl-CoA_dh_M"/>
    <property type="match status" value="1"/>
</dbReference>
<dbReference type="Proteomes" id="UP000003280">
    <property type="component" value="Unassembled WGS sequence"/>
</dbReference>
<keyword evidence="4" id="KW-0285">Flavoprotein</keyword>
<dbReference type="EC" id="1.3.8.1" evidence="12"/>
<dbReference type="SUPFAM" id="SSF57802">
    <property type="entry name" value="Rubredoxin-like"/>
    <property type="match status" value="1"/>
</dbReference>
<dbReference type="GO" id="GO:0050660">
    <property type="term" value="F:flavin adenine dinucleotide binding"/>
    <property type="evidence" value="ECO:0007669"/>
    <property type="project" value="InterPro"/>
</dbReference>
<dbReference type="InterPro" id="IPR024934">
    <property type="entry name" value="Rubredoxin-like_dom"/>
</dbReference>
<dbReference type="Gene3D" id="1.10.540.10">
    <property type="entry name" value="Acyl-CoA dehydrogenase/oxidase, N-terminal domain"/>
    <property type="match status" value="1"/>
</dbReference>
<evidence type="ECO:0000256" key="8">
    <source>
        <dbReference type="ARBA" id="ARBA00023002"/>
    </source>
</evidence>
<dbReference type="eggNOG" id="COG1960">
    <property type="taxonomic scope" value="Bacteria"/>
</dbReference>
<feature type="compositionally biased region" description="Basic residues" evidence="10">
    <location>
        <begin position="7"/>
        <end position="16"/>
    </location>
</feature>
<evidence type="ECO:0000256" key="3">
    <source>
        <dbReference type="ARBA" id="ARBA00022448"/>
    </source>
</evidence>
<feature type="compositionally biased region" description="Basic and acidic residues" evidence="10">
    <location>
        <begin position="17"/>
        <end position="59"/>
    </location>
</feature>